<feature type="compositionally biased region" description="Gly residues" evidence="1">
    <location>
        <begin position="183"/>
        <end position="193"/>
    </location>
</feature>
<name>A0A9W8HE72_9FUNG</name>
<reference evidence="2" key="1">
    <citation type="submission" date="2022-07" db="EMBL/GenBank/DDBJ databases">
        <title>Phylogenomic reconstructions and comparative analyses of Kickxellomycotina fungi.</title>
        <authorList>
            <person name="Reynolds N.K."/>
            <person name="Stajich J.E."/>
            <person name="Barry K."/>
            <person name="Grigoriev I.V."/>
            <person name="Crous P."/>
            <person name="Smith M.E."/>
        </authorList>
    </citation>
    <scope>NUCLEOTIDE SEQUENCE</scope>
    <source>
        <strain evidence="2">BCRC 34489</strain>
    </source>
</reference>
<dbReference type="Proteomes" id="UP001140172">
    <property type="component" value="Unassembled WGS sequence"/>
</dbReference>
<feature type="region of interest" description="Disordered" evidence="1">
    <location>
        <begin position="130"/>
        <end position="202"/>
    </location>
</feature>
<gene>
    <name evidence="2" type="ORF">GGI15_002349</name>
</gene>
<sequence>IGPVDDALFARWWDVCDAVARFERAQRRMHAVLLVTYVRVASEKLLAQRADFDPEAFLAVVAELLTEYRKRRPDYEAIAVAADGSLQPGAAQTLDRRTCEDIGSEFDRLFAWVDQQLPAASAVRALLQASSPKGGRTPSWQNMAAPPPHAAADKMRSTSAASVGYGSASNGNRVASPLPPMPGGAGSGSGSGGPSSATREGF</sequence>
<evidence type="ECO:0000313" key="2">
    <source>
        <dbReference type="EMBL" id="KAJ2784148.1"/>
    </source>
</evidence>
<keyword evidence="3" id="KW-1185">Reference proteome</keyword>
<feature type="compositionally biased region" description="Polar residues" evidence="1">
    <location>
        <begin position="157"/>
        <end position="173"/>
    </location>
</feature>
<organism evidence="2 3">
    <name type="scientific">Coemansia interrupta</name>
    <dbReference type="NCBI Taxonomy" id="1126814"/>
    <lineage>
        <taxon>Eukaryota</taxon>
        <taxon>Fungi</taxon>
        <taxon>Fungi incertae sedis</taxon>
        <taxon>Zoopagomycota</taxon>
        <taxon>Kickxellomycotina</taxon>
        <taxon>Kickxellomycetes</taxon>
        <taxon>Kickxellales</taxon>
        <taxon>Kickxellaceae</taxon>
        <taxon>Coemansia</taxon>
    </lineage>
</organism>
<dbReference type="AlphaFoldDB" id="A0A9W8HE72"/>
<evidence type="ECO:0000256" key="1">
    <source>
        <dbReference type="SAM" id="MobiDB-lite"/>
    </source>
</evidence>
<accession>A0A9W8HE72</accession>
<dbReference type="EMBL" id="JANBUM010000121">
    <property type="protein sequence ID" value="KAJ2784148.1"/>
    <property type="molecule type" value="Genomic_DNA"/>
</dbReference>
<feature type="non-terminal residue" evidence="2">
    <location>
        <position position="1"/>
    </location>
</feature>
<comment type="caution">
    <text evidence="2">The sequence shown here is derived from an EMBL/GenBank/DDBJ whole genome shotgun (WGS) entry which is preliminary data.</text>
</comment>
<proteinExistence type="predicted"/>
<evidence type="ECO:0000313" key="3">
    <source>
        <dbReference type="Proteomes" id="UP001140172"/>
    </source>
</evidence>
<protein>
    <submittedName>
        <fullName evidence="2">Uncharacterized protein</fullName>
    </submittedName>
</protein>
<dbReference type="OrthoDB" id="5549534at2759"/>